<sequence length="194" mass="21586">MFNRIVFIFVLLATSLLGCAATNQTQQVTTSPADSFWQQLSLHCGMQYQGVMVSNDAVDADFAKATMLARFERCSADEIRVPFWVGNDKSRTWVFTREGDTIEFRHEHRHSDGSFDEVTGYGGFGEATGVDGQLNFPADAQTKAVFNATGLTVSLVNVWTVESSAEQFVYQLARPNRFFRVEFDSNSGTPLPSE</sequence>
<proteinExistence type="predicted"/>
<dbReference type="RefSeq" id="WP_121875795.1">
    <property type="nucleotide sequence ID" value="NZ_REFJ01000001.1"/>
</dbReference>
<name>A0A3M0AIT2_9GAMM</name>
<protein>
    <recommendedName>
        <fullName evidence="4">Lipoprotein</fullName>
    </recommendedName>
</protein>
<reference evidence="2 3" key="1">
    <citation type="submission" date="2018-10" db="EMBL/GenBank/DDBJ databases">
        <title>Genomic Encyclopedia of Type Strains, Phase IV (KMG-IV): sequencing the most valuable type-strain genomes for metagenomic binning, comparative biology and taxonomic classification.</title>
        <authorList>
            <person name="Goeker M."/>
        </authorList>
    </citation>
    <scope>NUCLEOTIDE SEQUENCE [LARGE SCALE GENOMIC DNA]</scope>
    <source>
        <strain evidence="2 3">DSM 25080</strain>
    </source>
</reference>
<dbReference type="EMBL" id="REFJ01000001">
    <property type="protein sequence ID" value="RMA82465.1"/>
    <property type="molecule type" value="Genomic_DNA"/>
</dbReference>
<evidence type="ECO:0000313" key="2">
    <source>
        <dbReference type="EMBL" id="RMA82465.1"/>
    </source>
</evidence>
<evidence type="ECO:0000256" key="1">
    <source>
        <dbReference type="SAM" id="SignalP"/>
    </source>
</evidence>
<feature type="signal peptide" evidence="1">
    <location>
        <begin position="1"/>
        <end position="20"/>
    </location>
</feature>
<evidence type="ECO:0008006" key="4">
    <source>
        <dbReference type="Google" id="ProtNLM"/>
    </source>
</evidence>
<dbReference type="AlphaFoldDB" id="A0A3M0AIT2"/>
<dbReference type="Proteomes" id="UP000267187">
    <property type="component" value="Unassembled WGS sequence"/>
</dbReference>
<comment type="caution">
    <text evidence="2">The sequence shown here is derived from an EMBL/GenBank/DDBJ whole genome shotgun (WGS) entry which is preliminary data.</text>
</comment>
<evidence type="ECO:0000313" key="3">
    <source>
        <dbReference type="Proteomes" id="UP000267187"/>
    </source>
</evidence>
<keyword evidence="3" id="KW-1185">Reference proteome</keyword>
<dbReference type="PROSITE" id="PS51257">
    <property type="entry name" value="PROKAR_LIPOPROTEIN"/>
    <property type="match status" value="1"/>
</dbReference>
<gene>
    <name evidence="2" type="ORF">DFR27_0414</name>
</gene>
<organism evidence="2 3">
    <name type="scientific">Umboniibacter marinipuniceus</name>
    <dbReference type="NCBI Taxonomy" id="569599"/>
    <lineage>
        <taxon>Bacteria</taxon>
        <taxon>Pseudomonadati</taxon>
        <taxon>Pseudomonadota</taxon>
        <taxon>Gammaproteobacteria</taxon>
        <taxon>Cellvibrionales</taxon>
        <taxon>Cellvibrionaceae</taxon>
        <taxon>Umboniibacter</taxon>
    </lineage>
</organism>
<dbReference type="OrthoDB" id="1524207at2"/>
<keyword evidence="1" id="KW-0732">Signal</keyword>
<accession>A0A3M0AIT2</accession>
<feature type="chain" id="PRO_5018276171" description="Lipoprotein" evidence="1">
    <location>
        <begin position="21"/>
        <end position="194"/>
    </location>
</feature>